<reference evidence="2" key="1">
    <citation type="submission" date="2015-09" db="EMBL/GenBank/DDBJ databases">
        <title>Scylla olivacea transcriptome.</title>
        <authorList>
            <person name="Ikhwanuddin M."/>
        </authorList>
    </citation>
    <scope>NUCLEOTIDE SEQUENCE</scope>
</reference>
<dbReference type="PANTHER" id="PTHR33939:SF1">
    <property type="entry name" value="DUF4371 DOMAIN-CONTAINING PROTEIN"/>
    <property type="match status" value="1"/>
</dbReference>
<protein>
    <recommendedName>
        <fullName evidence="1">Tc1-like transposase DDE domain-containing protein</fullName>
    </recommendedName>
</protein>
<dbReference type="InterPro" id="IPR036397">
    <property type="entry name" value="RNaseH_sf"/>
</dbReference>
<dbReference type="Pfam" id="PF13358">
    <property type="entry name" value="DDE_3"/>
    <property type="match status" value="1"/>
</dbReference>
<dbReference type="AlphaFoldDB" id="A0A0P4W325"/>
<proteinExistence type="predicted"/>
<dbReference type="InterPro" id="IPR038717">
    <property type="entry name" value="Tc1-like_DDE_dom"/>
</dbReference>
<dbReference type="PANTHER" id="PTHR33939">
    <property type="entry name" value="PROTEIN CBG22215"/>
    <property type="match status" value="1"/>
</dbReference>
<feature type="domain" description="Tc1-like transposase DDE" evidence="1">
    <location>
        <begin position="252"/>
        <end position="380"/>
    </location>
</feature>
<evidence type="ECO:0000313" key="2">
    <source>
        <dbReference type="EMBL" id="JAI60230.1"/>
    </source>
</evidence>
<dbReference type="EMBL" id="GDRN01091726">
    <property type="protein sequence ID" value="JAI60230.1"/>
    <property type="molecule type" value="Transcribed_RNA"/>
</dbReference>
<dbReference type="GO" id="GO:0003676">
    <property type="term" value="F:nucleic acid binding"/>
    <property type="evidence" value="ECO:0007669"/>
    <property type="project" value="InterPro"/>
</dbReference>
<dbReference type="Gene3D" id="3.30.420.10">
    <property type="entry name" value="Ribonuclease H-like superfamily/Ribonuclease H"/>
    <property type="match status" value="1"/>
</dbReference>
<evidence type="ECO:0000259" key="1">
    <source>
        <dbReference type="Pfam" id="PF13358"/>
    </source>
</evidence>
<organism evidence="2">
    <name type="scientific">Scylla olivacea</name>
    <name type="common">Orange mud crab</name>
    <name type="synonym">Cancer olivacea</name>
    <dbReference type="NCBI Taxonomy" id="85551"/>
    <lineage>
        <taxon>Eukaryota</taxon>
        <taxon>Metazoa</taxon>
        <taxon>Ecdysozoa</taxon>
        <taxon>Arthropoda</taxon>
        <taxon>Crustacea</taxon>
        <taxon>Multicrustacea</taxon>
        <taxon>Malacostraca</taxon>
        <taxon>Eumalacostraca</taxon>
        <taxon>Eucarida</taxon>
        <taxon>Decapoda</taxon>
        <taxon>Pleocyemata</taxon>
        <taxon>Brachyura</taxon>
        <taxon>Eubrachyura</taxon>
        <taxon>Portunoidea</taxon>
        <taxon>Portunidae</taxon>
        <taxon>Portuninae</taxon>
        <taxon>Scylla</taxon>
    </lineage>
</organism>
<name>A0A0P4W325_SCYOL</name>
<sequence>MEGHSANSPSRAVLHSQARELVFRVNRYFIQEKANREPLLPLTQARKRTAHATGVSEATVKRICSKDNRICDTVPQNTPVFTSPKKTRSAFVTNLDDFDKCVVRRTILGFYVRKEIPTLHKVKEELREKIEFRGSHESLRKIIREIGFRYKRVDGRKFLMERSDVQAARADFLQEMQRLKISCESFVYLDETWVNQNYTVPKCWVDCTASKATGIKVPTGKGSRLIILHAGTKHGFVKNAELIFQAKNDGDYHNQMTAIKFEEWFRNQLLPNIPRNSVIVMDNAAYHSRLIEKMPTQAWTKGDIKEWLTKKGEQPSHTLLKSQLLILTKKYNTGKKYFIDTIAREAGHRVVRLPPYHCQYNPIELIWAQVKKYIGEKNNYKLADLKLLVKQSLEQVTPCNWMNAVKHTDELQAKDAEMDQTVDRVIDPIIINPEDDTSDESDS</sequence>
<dbReference type="EMBL" id="GDRN01091729">
    <property type="protein sequence ID" value="JAI60229.1"/>
    <property type="molecule type" value="Transcribed_RNA"/>
</dbReference>
<accession>A0A0P4W325</accession>